<dbReference type="EMBL" id="BAABJP010000004">
    <property type="protein sequence ID" value="GAA5148174.1"/>
    <property type="molecule type" value="Genomic_DNA"/>
</dbReference>
<evidence type="ECO:0000313" key="2">
    <source>
        <dbReference type="EMBL" id="GAA5148174.1"/>
    </source>
</evidence>
<feature type="transmembrane region" description="Helical" evidence="1">
    <location>
        <begin position="96"/>
        <end position="116"/>
    </location>
</feature>
<keyword evidence="1" id="KW-1133">Transmembrane helix</keyword>
<accession>A0ABP9PKP1</accession>
<comment type="caution">
    <text evidence="2">The sequence shown here is derived from an EMBL/GenBank/DDBJ whole genome shotgun (WGS) entry which is preliminary data.</text>
</comment>
<keyword evidence="1" id="KW-0472">Membrane</keyword>
<dbReference type="RefSeq" id="WP_185062597.1">
    <property type="nucleotide sequence ID" value="NZ_BAABJP010000004.1"/>
</dbReference>
<gene>
    <name evidence="2" type="ORF">GCM10023321_10060</name>
</gene>
<organism evidence="2 3">
    <name type="scientific">Pseudonocardia eucalypti</name>
    <dbReference type="NCBI Taxonomy" id="648755"/>
    <lineage>
        <taxon>Bacteria</taxon>
        <taxon>Bacillati</taxon>
        <taxon>Actinomycetota</taxon>
        <taxon>Actinomycetes</taxon>
        <taxon>Pseudonocardiales</taxon>
        <taxon>Pseudonocardiaceae</taxon>
        <taxon>Pseudonocardia</taxon>
    </lineage>
</organism>
<protein>
    <recommendedName>
        <fullName evidence="4">DUF4267 domain-containing protein</fullName>
    </recommendedName>
</protein>
<dbReference type="Proteomes" id="UP001428817">
    <property type="component" value="Unassembled WGS sequence"/>
</dbReference>
<sequence>MRPSALERAPKMVGLVTLVAGAALVAAPGPVGSAMGLGDRRSVARTVGVMDLALVPGLLRGRPRWPWMAARAAFSLATATIYRAEARRSDGRREAVGGMYGMLGLTVADVVVALALRNAERA</sequence>
<evidence type="ECO:0008006" key="4">
    <source>
        <dbReference type="Google" id="ProtNLM"/>
    </source>
</evidence>
<proteinExistence type="predicted"/>
<evidence type="ECO:0000256" key="1">
    <source>
        <dbReference type="SAM" id="Phobius"/>
    </source>
</evidence>
<reference evidence="3" key="1">
    <citation type="journal article" date="2019" name="Int. J. Syst. Evol. Microbiol.">
        <title>The Global Catalogue of Microorganisms (GCM) 10K type strain sequencing project: providing services to taxonomists for standard genome sequencing and annotation.</title>
        <authorList>
            <consortium name="The Broad Institute Genomics Platform"/>
            <consortium name="The Broad Institute Genome Sequencing Center for Infectious Disease"/>
            <person name="Wu L."/>
            <person name="Ma J."/>
        </authorList>
    </citation>
    <scope>NUCLEOTIDE SEQUENCE [LARGE SCALE GENOMIC DNA]</scope>
    <source>
        <strain evidence="3">JCM 18303</strain>
    </source>
</reference>
<keyword evidence="1" id="KW-0812">Transmembrane</keyword>
<keyword evidence="3" id="KW-1185">Reference proteome</keyword>
<evidence type="ECO:0000313" key="3">
    <source>
        <dbReference type="Proteomes" id="UP001428817"/>
    </source>
</evidence>
<name>A0ABP9PKP1_9PSEU</name>